<evidence type="ECO:0000256" key="1">
    <source>
        <dbReference type="SAM" id="Phobius"/>
    </source>
</evidence>
<evidence type="ECO:0000313" key="3">
    <source>
        <dbReference type="RefSeq" id="XP_017768193.1"/>
    </source>
</evidence>
<sequence length="173" mass="20647">MLVTFLFLYFEYIYILTCIYIYIFLLFCPVTFKRANSRELIPFVAFTRVASRNMTISVDTQIRYLVQWFNEWSELQRSDFLPVIAENFLNKTYVNGIVNSIANVDCQDKPMSLFQCRMKLFREWIPQWSSEHRDNYMKQITEIDPDFGEKLKQEMQNGVHSEMNGVGDELLED</sequence>
<proteinExistence type="predicted"/>
<keyword evidence="2" id="KW-1185">Reference proteome</keyword>
<dbReference type="PANTHER" id="PTHR16260">
    <property type="entry name" value="SIMILAR TO 1700123O20RIK PROTEIN"/>
    <property type="match status" value="1"/>
</dbReference>
<name>A0ABM1M0U4_NICVS</name>
<dbReference type="RefSeq" id="XP_017768193.1">
    <property type="nucleotide sequence ID" value="XM_017912704.1"/>
</dbReference>
<dbReference type="GeneID" id="108556549"/>
<evidence type="ECO:0000313" key="4">
    <source>
        <dbReference type="RefSeq" id="XP_017768194.1"/>
    </source>
</evidence>
<gene>
    <name evidence="3 4" type="primary">LOC108556549</name>
</gene>
<dbReference type="InterPro" id="IPR028019">
    <property type="entry name" value="DUF4508"/>
</dbReference>
<accession>A0ABM1M0U4</accession>
<dbReference type="Proteomes" id="UP000695000">
    <property type="component" value="Unplaced"/>
</dbReference>
<protein>
    <submittedName>
        <fullName evidence="3 4">Uncharacterized protein C14orf119 isoform X1</fullName>
    </submittedName>
</protein>
<keyword evidence="1" id="KW-0472">Membrane</keyword>
<dbReference type="PANTHER" id="PTHR16260:SF3">
    <property type="entry name" value="CHROMOSOME 14 OPEN READING FRAME 119-LIKE-RELATED"/>
    <property type="match status" value="1"/>
</dbReference>
<dbReference type="RefSeq" id="XP_017768194.1">
    <property type="nucleotide sequence ID" value="XM_017912705.1"/>
</dbReference>
<organism evidence="2 4">
    <name type="scientific">Nicrophorus vespilloides</name>
    <name type="common">Boreal carrion beetle</name>
    <dbReference type="NCBI Taxonomy" id="110193"/>
    <lineage>
        <taxon>Eukaryota</taxon>
        <taxon>Metazoa</taxon>
        <taxon>Ecdysozoa</taxon>
        <taxon>Arthropoda</taxon>
        <taxon>Hexapoda</taxon>
        <taxon>Insecta</taxon>
        <taxon>Pterygota</taxon>
        <taxon>Neoptera</taxon>
        <taxon>Endopterygota</taxon>
        <taxon>Coleoptera</taxon>
        <taxon>Polyphaga</taxon>
        <taxon>Staphyliniformia</taxon>
        <taxon>Silphidae</taxon>
        <taxon>Nicrophorinae</taxon>
        <taxon>Nicrophorus</taxon>
    </lineage>
</organism>
<reference evidence="3 4" key="1">
    <citation type="submission" date="2025-05" db="UniProtKB">
        <authorList>
            <consortium name="RefSeq"/>
        </authorList>
    </citation>
    <scope>IDENTIFICATION</scope>
    <source>
        <tissue evidence="3 4">Whole Larva</tissue>
    </source>
</reference>
<feature type="transmembrane region" description="Helical" evidence="1">
    <location>
        <begin position="12"/>
        <end position="32"/>
    </location>
</feature>
<keyword evidence="1" id="KW-1133">Transmembrane helix</keyword>
<dbReference type="Pfam" id="PF14969">
    <property type="entry name" value="DUF4508"/>
    <property type="match status" value="1"/>
</dbReference>
<evidence type="ECO:0000313" key="2">
    <source>
        <dbReference type="Proteomes" id="UP000695000"/>
    </source>
</evidence>
<keyword evidence="1" id="KW-0812">Transmembrane</keyword>